<organism evidence="2 3">
    <name type="scientific">Sinanodonta woodiana</name>
    <name type="common">Chinese pond mussel</name>
    <name type="synonym">Anodonta woodiana</name>
    <dbReference type="NCBI Taxonomy" id="1069815"/>
    <lineage>
        <taxon>Eukaryota</taxon>
        <taxon>Metazoa</taxon>
        <taxon>Spiralia</taxon>
        <taxon>Lophotrochozoa</taxon>
        <taxon>Mollusca</taxon>
        <taxon>Bivalvia</taxon>
        <taxon>Autobranchia</taxon>
        <taxon>Heteroconchia</taxon>
        <taxon>Palaeoheterodonta</taxon>
        <taxon>Unionida</taxon>
        <taxon>Unionoidea</taxon>
        <taxon>Unionidae</taxon>
        <taxon>Unioninae</taxon>
        <taxon>Sinanodonta</taxon>
    </lineage>
</organism>
<feature type="transmembrane region" description="Helical" evidence="1">
    <location>
        <begin position="351"/>
        <end position="375"/>
    </location>
</feature>
<dbReference type="AlphaFoldDB" id="A0ABD3U2A6"/>
<reference evidence="2 3" key="1">
    <citation type="submission" date="2024-11" db="EMBL/GenBank/DDBJ databases">
        <title>Chromosome-level genome assembly of the freshwater bivalve Anodonta woodiana.</title>
        <authorList>
            <person name="Chen X."/>
        </authorList>
    </citation>
    <scope>NUCLEOTIDE SEQUENCE [LARGE SCALE GENOMIC DNA]</scope>
    <source>
        <strain evidence="2">MN2024</strain>
        <tissue evidence="2">Gills</tissue>
    </source>
</reference>
<dbReference type="Proteomes" id="UP001634394">
    <property type="component" value="Unassembled WGS sequence"/>
</dbReference>
<name>A0ABD3U2A6_SINWO</name>
<evidence type="ECO:0000256" key="1">
    <source>
        <dbReference type="SAM" id="Phobius"/>
    </source>
</evidence>
<evidence type="ECO:0000313" key="2">
    <source>
        <dbReference type="EMBL" id="KAL3842638.1"/>
    </source>
</evidence>
<protein>
    <submittedName>
        <fullName evidence="2">Uncharacterized protein</fullName>
    </submittedName>
</protein>
<accession>A0ABD3U2A6</accession>
<feature type="transmembrane region" description="Helical" evidence="1">
    <location>
        <begin position="471"/>
        <end position="489"/>
    </location>
</feature>
<feature type="transmembrane region" description="Helical" evidence="1">
    <location>
        <begin position="46"/>
        <end position="64"/>
    </location>
</feature>
<proteinExistence type="predicted"/>
<sequence>MVIILIGVTSCFFSYLIVAMSRSHCASIKLRAIQIRMRLRYSFHHTWKLALTVIIGVLASLRYVKKISLEMSLYNSGIAKHPLFGVLDVAVLVYVILQMVLFSEYFFIRIFSDISADRFFRLSRSFYATIALAITSNTAVGYKLIREELLWTQFPESWFYLHPFDIEFCLLAIAFWVEVMPHNKYTRGRFHYRDQGYGSLSVFETYPMRSCTSFVEDSCSFNGEQLNSIVHSAQSDTVNSESGSAEPLETFREINIRTDRPCWARRLCCVLYRETFKKPTMFFIVLNIFLVAQVFIWLTLCENDESDIKTQIPLMLTVLIHNVVECITYFRYVRKLEDLKISIPLQPEEMLLLICVIIFNSYFILLTIPDLFILVSGKTEESKSGKNVSVYIWLDILIKAAGPAFNLVQIKVLLQLRRKRKSLLVLDDTARRNFWLLLLTMLTANMTFWIWNCLKRANMCGSWLYDHDYKSLWSNVMIIVFPVGIFYRFHSSIVLVELMHEYYHPGIMLLSNR</sequence>
<feature type="transmembrane region" description="Helical" evidence="1">
    <location>
        <begin position="157"/>
        <end position="177"/>
    </location>
</feature>
<keyword evidence="1" id="KW-1133">Transmembrane helix</keyword>
<feature type="transmembrane region" description="Helical" evidence="1">
    <location>
        <begin position="312"/>
        <end position="330"/>
    </location>
</feature>
<feature type="transmembrane region" description="Helical" evidence="1">
    <location>
        <begin position="84"/>
        <end position="106"/>
    </location>
</feature>
<feature type="transmembrane region" description="Helical" evidence="1">
    <location>
        <begin position="126"/>
        <end position="145"/>
    </location>
</feature>
<keyword evidence="3" id="KW-1185">Reference proteome</keyword>
<keyword evidence="1" id="KW-0812">Transmembrane</keyword>
<feature type="transmembrane region" description="Helical" evidence="1">
    <location>
        <begin position="281"/>
        <end position="300"/>
    </location>
</feature>
<dbReference type="EMBL" id="JBJQND010000017">
    <property type="protein sequence ID" value="KAL3842638.1"/>
    <property type="molecule type" value="Genomic_DNA"/>
</dbReference>
<gene>
    <name evidence="2" type="ORF">ACJMK2_020629</name>
</gene>
<feature type="transmembrane region" description="Helical" evidence="1">
    <location>
        <begin position="6"/>
        <end position="25"/>
    </location>
</feature>
<comment type="caution">
    <text evidence="2">The sequence shown here is derived from an EMBL/GenBank/DDBJ whole genome shotgun (WGS) entry which is preliminary data.</text>
</comment>
<feature type="transmembrane region" description="Helical" evidence="1">
    <location>
        <begin position="390"/>
        <end position="414"/>
    </location>
</feature>
<keyword evidence="1" id="KW-0472">Membrane</keyword>
<evidence type="ECO:0000313" key="3">
    <source>
        <dbReference type="Proteomes" id="UP001634394"/>
    </source>
</evidence>
<feature type="transmembrane region" description="Helical" evidence="1">
    <location>
        <begin position="434"/>
        <end position="451"/>
    </location>
</feature>